<reference evidence="3" key="1">
    <citation type="submission" date="2022-07" db="EMBL/GenBank/DDBJ databases">
        <title>Fungi with potential for degradation of polypropylene.</title>
        <authorList>
            <person name="Gostincar C."/>
        </authorList>
    </citation>
    <scope>NUCLEOTIDE SEQUENCE</scope>
    <source>
        <strain evidence="3">EXF-13308</strain>
    </source>
</reference>
<keyword evidence="1" id="KW-0175">Coiled coil</keyword>
<feature type="region of interest" description="Disordered" evidence="2">
    <location>
        <begin position="138"/>
        <end position="245"/>
    </location>
</feature>
<feature type="compositionally biased region" description="Pro residues" evidence="2">
    <location>
        <begin position="158"/>
        <end position="168"/>
    </location>
</feature>
<evidence type="ECO:0000256" key="1">
    <source>
        <dbReference type="SAM" id="Coils"/>
    </source>
</evidence>
<comment type="caution">
    <text evidence="3">The sequence shown here is derived from an EMBL/GenBank/DDBJ whole genome shotgun (WGS) entry which is preliminary data.</text>
</comment>
<gene>
    <name evidence="3" type="ORF">NKR23_g7218</name>
</gene>
<dbReference type="AlphaFoldDB" id="A0AA38RND3"/>
<evidence type="ECO:0000256" key="2">
    <source>
        <dbReference type="SAM" id="MobiDB-lite"/>
    </source>
</evidence>
<feature type="compositionally biased region" description="Polar residues" evidence="2">
    <location>
        <begin position="12"/>
        <end position="28"/>
    </location>
</feature>
<feature type="region of interest" description="Disordered" evidence="2">
    <location>
        <begin position="564"/>
        <end position="601"/>
    </location>
</feature>
<feature type="region of interest" description="Disordered" evidence="2">
    <location>
        <begin position="1"/>
        <end position="123"/>
    </location>
</feature>
<feature type="compositionally biased region" description="Basic residues" evidence="2">
    <location>
        <begin position="565"/>
        <end position="576"/>
    </location>
</feature>
<feature type="compositionally biased region" description="Basic residues" evidence="2">
    <location>
        <begin position="1"/>
        <end position="11"/>
    </location>
</feature>
<feature type="coiled-coil region" evidence="1">
    <location>
        <begin position="304"/>
        <end position="331"/>
    </location>
</feature>
<organism evidence="3 4">
    <name type="scientific">Pleurostoma richardsiae</name>
    <dbReference type="NCBI Taxonomy" id="41990"/>
    <lineage>
        <taxon>Eukaryota</taxon>
        <taxon>Fungi</taxon>
        <taxon>Dikarya</taxon>
        <taxon>Ascomycota</taxon>
        <taxon>Pezizomycotina</taxon>
        <taxon>Sordariomycetes</taxon>
        <taxon>Sordariomycetidae</taxon>
        <taxon>Calosphaeriales</taxon>
        <taxon>Pleurostomataceae</taxon>
        <taxon>Pleurostoma</taxon>
    </lineage>
</organism>
<protein>
    <submittedName>
        <fullName evidence="3">Uncharacterized protein</fullName>
    </submittedName>
</protein>
<evidence type="ECO:0000313" key="4">
    <source>
        <dbReference type="Proteomes" id="UP001174694"/>
    </source>
</evidence>
<proteinExistence type="predicted"/>
<dbReference type="Proteomes" id="UP001174694">
    <property type="component" value="Unassembled WGS sequence"/>
</dbReference>
<dbReference type="EMBL" id="JANBVO010000022">
    <property type="protein sequence ID" value="KAJ9142338.1"/>
    <property type="molecule type" value="Genomic_DNA"/>
</dbReference>
<keyword evidence="4" id="KW-1185">Reference proteome</keyword>
<name>A0AA38RND3_9PEZI</name>
<feature type="compositionally biased region" description="Polar residues" evidence="2">
    <location>
        <begin position="112"/>
        <end position="123"/>
    </location>
</feature>
<evidence type="ECO:0000313" key="3">
    <source>
        <dbReference type="EMBL" id="KAJ9142338.1"/>
    </source>
</evidence>
<accession>A0AA38RND3</accession>
<sequence>MESSAPKRRKTSPSTSVPVDATETNVESMTPRGSPPRIVRRGSMPSFASPTKASLAKHNPEILGRRRAAVPAADDTPEPGASRPSSRHDDGGVSATIDAQLEAGSELRPTETVASANTVNETVSNARALAQSVLEAMRSPVRRFGGGMASQPRRSPAKPQPRPLPPPEPENEEDILNPFMGRALRRSPIGDVGSAVPTTVEEEPELPPTPEHPDPVVSTPPSGIHNTPSKRPRRSKAVASNIRSSPLKPVPFRALVARRGPVEQHVEAPPFNLPSKEVKPVELSTSQMRGIRLVDSNTGKNKIHDSLLTEVTRLEADLEVARKEAKLIRRSQNQLDDDSSPAASSDKLLELLRRHDILPPGADPVPDPSAAFLEVTKNPISFLPFSKQPSALLNLFERSISDDDSPVPVSHHPAEMSAEEELSYLQAFVPLSFSSEISVLPREAPEAPLVRKHNIEIASRSPAGLFSATVEMKVDTHTLAIVDLQVPRLDPAAAPELLPFIKNIINPMASVNRLVSTNILLRNNNVMIWAMGEWVRVAVRRAKFWCAVDKELAFNEALAASVSSSRHKTRRRRRRGSSPGAPEPDMEDEGEEGVEHSRQKSSNYRFSLRDLLPQMGRTSMDLAIPVAGPGKDSSDLRVHWRIEFDATGEAQSRLAVQVSMPGKWHRHDSRSRLADMPQLFDKLLEDGKGPLAAVKVIVALLASDV</sequence>